<dbReference type="InterPro" id="IPR050834">
    <property type="entry name" value="Glycosyltransf_2"/>
</dbReference>
<comment type="caution">
    <text evidence="2">The sequence shown here is derived from an EMBL/GenBank/DDBJ whole genome shotgun (WGS) entry which is preliminary data.</text>
</comment>
<proteinExistence type="predicted"/>
<organism evidence="2 3">
    <name type="scientific">Demequina litorisediminis</name>
    <dbReference type="NCBI Taxonomy" id="1849022"/>
    <lineage>
        <taxon>Bacteria</taxon>
        <taxon>Bacillati</taxon>
        <taxon>Actinomycetota</taxon>
        <taxon>Actinomycetes</taxon>
        <taxon>Micrococcales</taxon>
        <taxon>Demequinaceae</taxon>
        <taxon>Demequina</taxon>
    </lineage>
</organism>
<evidence type="ECO:0000259" key="1">
    <source>
        <dbReference type="Pfam" id="PF00535"/>
    </source>
</evidence>
<dbReference type="PANTHER" id="PTHR43685">
    <property type="entry name" value="GLYCOSYLTRANSFERASE"/>
    <property type="match status" value="1"/>
</dbReference>
<name>A0ABQ6IF55_9MICO</name>
<sequence>MVNTDDQSPTGTPRKRFALVIAAYNVRRYLDDFTRSLERQKVDPSTFEVIFVDDGSTDDTRAWLDAWAERTPLHATVLSQPNAGQGAARNTGMRAATAEWITFPDPDDWVGDTYLKRVAKQLDETPSVSMIATNRVMFHEAENEIAYNHPLAKFFYRDHVVRLERRPDYFHGGSNSAFMPLDLLREHGLEFDTRIRANFEDGLFNASLSAALRGPVDRLPQVRRVLLPQARGQLVDAAVHELERAPLHHHRGARLPRCAAPER</sequence>
<dbReference type="Gene3D" id="3.90.550.10">
    <property type="entry name" value="Spore Coat Polysaccharide Biosynthesis Protein SpsA, Chain A"/>
    <property type="match status" value="1"/>
</dbReference>
<protein>
    <recommendedName>
        <fullName evidence="1">Glycosyltransferase 2-like domain-containing protein</fullName>
    </recommendedName>
</protein>
<dbReference type="RefSeq" id="WP_284328518.1">
    <property type="nucleotide sequence ID" value="NZ_BSUN01000001.1"/>
</dbReference>
<dbReference type="CDD" id="cd00761">
    <property type="entry name" value="Glyco_tranf_GTA_type"/>
    <property type="match status" value="1"/>
</dbReference>
<keyword evidence="3" id="KW-1185">Reference proteome</keyword>
<accession>A0ABQ6IF55</accession>
<evidence type="ECO:0000313" key="3">
    <source>
        <dbReference type="Proteomes" id="UP001157125"/>
    </source>
</evidence>
<dbReference type="Proteomes" id="UP001157125">
    <property type="component" value="Unassembled WGS sequence"/>
</dbReference>
<dbReference type="Pfam" id="PF00535">
    <property type="entry name" value="Glycos_transf_2"/>
    <property type="match status" value="1"/>
</dbReference>
<feature type="domain" description="Glycosyltransferase 2-like" evidence="1">
    <location>
        <begin position="19"/>
        <end position="148"/>
    </location>
</feature>
<dbReference type="InterPro" id="IPR029044">
    <property type="entry name" value="Nucleotide-diphossugar_trans"/>
</dbReference>
<dbReference type="InterPro" id="IPR001173">
    <property type="entry name" value="Glyco_trans_2-like"/>
</dbReference>
<gene>
    <name evidence="2" type="ORF">GCM10025876_25680</name>
</gene>
<dbReference type="PANTHER" id="PTHR43685:SF2">
    <property type="entry name" value="GLYCOSYLTRANSFERASE 2-LIKE DOMAIN-CONTAINING PROTEIN"/>
    <property type="match status" value="1"/>
</dbReference>
<dbReference type="SUPFAM" id="SSF53448">
    <property type="entry name" value="Nucleotide-diphospho-sugar transferases"/>
    <property type="match status" value="1"/>
</dbReference>
<evidence type="ECO:0000313" key="2">
    <source>
        <dbReference type="EMBL" id="GMA36364.1"/>
    </source>
</evidence>
<dbReference type="EMBL" id="BSUN01000001">
    <property type="protein sequence ID" value="GMA36364.1"/>
    <property type="molecule type" value="Genomic_DNA"/>
</dbReference>
<reference evidence="3" key="1">
    <citation type="journal article" date="2019" name="Int. J. Syst. Evol. Microbiol.">
        <title>The Global Catalogue of Microorganisms (GCM) 10K type strain sequencing project: providing services to taxonomists for standard genome sequencing and annotation.</title>
        <authorList>
            <consortium name="The Broad Institute Genomics Platform"/>
            <consortium name="The Broad Institute Genome Sequencing Center for Infectious Disease"/>
            <person name="Wu L."/>
            <person name="Ma J."/>
        </authorList>
    </citation>
    <scope>NUCLEOTIDE SEQUENCE [LARGE SCALE GENOMIC DNA]</scope>
    <source>
        <strain evidence="3">NBRC 112299</strain>
    </source>
</reference>